<gene>
    <name evidence="2" type="ORF">AV274_3012</name>
</gene>
<dbReference type="OrthoDB" id="204405at2759"/>
<dbReference type="GO" id="GO:0005739">
    <property type="term" value="C:mitochondrion"/>
    <property type="evidence" value="ECO:0007669"/>
    <property type="project" value="GOC"/>
</dbReference>
<evidence type="ECO:0000256" key="1">
    <source>
        <dbReference type="ARBA" id="ARBA00001966"/>
    </source>
</evidence>
<evidence type="ECO:0000313" key="2">
    <source>
        <dbReference type="EMBL" id="OAO15235.1"/>
    </source>
</evidence>
<protein>
    <submittedName>
        <fullName evidence="2">NADH dehydrogenase iron-sulfur protein 8</fullName>
    </submittedName>
</protein>
<dbReference type="STRING" id="478820.A0A196SDV4"/>
<proteinExistence type="predicted"/>
<evidence type="ECO:0000313" key="3">
    <source>
        <dbReference type="Proteomes" id="UP000078348"/>
    </source>
</evidence>
<dbReference type="Proteomes" id="UP000078348">
    <property type="component" value="Unassembled WGS sequence"/>
</dbReference>
<sequence>MLSLVSKSAKLVNVSRARCFSAFAPTVAKFDGKKIDPHTPWSKILERSCQYMFLTDMFRGIWVSVVSMAREKLTVNFPHEKVTISPRMRGEHCLRRYPSGEERHEQYSGLIS</sequence>
<name>A0A196SDV4_BLAHN</name>
<comment type="cofactor">
    <cofactor evidence="1">
        <name>[4Fe-4S] cluster</name>
        <dbReference type="ChEBI" id="CHEBI:49883"/>
    </cofactor>
</comment>
<reference evidence="2 3" key="1">
    <citation type="submission" date="2016-05" db="EMBL/GenBank/DDBJ databases">
        <title>Nuclear genome of Blastocystis sp. subtype 1 NandII.</title>
        <authorList>
            <person name="Gentekaki E."/>
            <person name="Curtis B."/>
            <person name="Stairs C."/>
            <person name="Eme L."/>
            <person name="Herman E."/>
            <person name="Klimes V."/>
            <person name="Arias M.C."/>
            <person name="Elias M."/>
            <person name="Hilliou F."/>
            <person name="Klute M."/>
            <person name="Malik S.-B."/>
            <person name="Pightling A."/>
            <person name="Rachubinski R."/>
            <person name="Salas D."/>
            <person name="Schlacht A."/>
            <person name="Suga H."/>
            <person name="Archibald J."/>
            <person name="Ball S.G."/>
            <person name="Clark G."/>
            <person name="Dacks J."/>
            <person name="Van Der Giezen M."/>
            <person name="Tsaousis A."/>
            <person name="Roger A."/>
        </authorList>
    </citation>
    <scope>NUCLEOTIDE SEQUENCE [LARGE SCALE GENOMIC DNA]</scope>
    <source>
        <strain evidence="3">ATCC 50177 / NandII</strain>
    </source>
</reference>
<dbReference type="AlphaFoldDB" id="A0A196SDV4"/>
<dbReference type="PANTHER" id="PTHR10849:SF20">
    <property type="entry name" value="NADH DEHYDROGENASE [UBIQUINONE] IRON-SULFUR PROTEIN 8, MITOCHONDRIAL"/>
    <property type="match status" value="1"/>
</dbReference>
<accession>A0A196SDV4</accession>
<dbReference type="GO" id="GO:0032981">
    <property type="term" value="P:mitochondrial respiratory chain complex I assembly"/>
    <property type="evidence" value="ECO:0007669"/>
    <property type="project" value="TreeGrafter"/>
</dbReference>
<keyword evidence="3" id="KW-1185">Reference proteome</keyword>
<dbReference type="GO" id="GO:0006120">
    <property type="term" value="P:mitochondrial electron transport, NADH to ubiquinone"/>
    <property type="evidence" value="ECO:0007669"/>
    <property type="project" value="TreeGrafter"/>
</dbReference>
<comment type="caution">
    <text evidence="2">The sequence shown here is derived from an EMBL/GenBank/DDBJ whole genome shotgun (WGS) entry which is preliminary data.</text>
</comment>
<dbReference type="PANTHER" id="PTHR10849">
    <property type="entry name" value="NADH DEHYDROGENASE UBIQUINONE IRON-SULFUR PROTEIN 8, MITOCHONDRIAL"/>
    <property type="match status" value="1"/>
</dbReference>
<dbReference type="InterPro" id="IPR010226">
    <property type="entry name" value="NADH_quinone_OxRdtase_chainI"/>
</dbReference>
<dbReference type="GO" id="GO:0016020">
    <property type="term" value="C:membrane"/>
    <property type="evidence" value="ECO:0007669"/>
    <property type="project" value="InterPro"/>
</dbReference>
<organism evidence="2 3">
    <name type="scientific">Blastocystis sp. subtype 1 (strain ATCC 50177 / NandII)</name>
    <dbReference type="NCBI Taxonomy" id="478820"/>
    <lineage>
        <taxon>Eukaryota</taxon>
        <taxon>Sar</taxon>
        <taxon>Stramenopiles</taxon>
        <taxon>Bigyra</taxon>
        <taxon>Opalozoa</taxon>
        <taxon>Opalinata</taxon>
        <taxon>Blastocystidae</taxon>
        <taxon>Blastocystis</taxon>
    </lineage>
</organism>
<dbReference type="EMBL" id="LXWW01000159">
    <property type="protein sequence ID" value="OAO15235.1"/>
    <property type="molecule type" value="Genomic_DNA"/>
</dbReference>
<dbReference type="GO" id="GO:0003954">
    <property type="term" value="F:NADH dehydrogenase activity"/>
    <property type="evidence" value="ECO:0007669"/>
    <property type="project" value="TreeGrafter"/>
</dbReference>
<dbReference type="GO" id="GO:0051539">
    <property type="term" value="F:4 iron, 4 sulfur cluster binding"/>
    <property type="evidence" value="ECO:0007669"/>
    <property type="project" value="InterPro"/>
</dbReference>